<dbReference type="NCBIfam" id="NF033537">
    <property type="entry name" value="lasso_biosyn_B2"/>
    <property type="match status" value="1"/>
</dbReference>
<dbReference type="STRING" id="1173111.SAMN05444955_112122"/>
<dbReference type="Proteomes" id="UP000199695">
    <property type="component" value="Unassembled WGS sequence"/>
</dbReference>
<keyword evidence="2" id="KW-0067">ATP-binding</keyword>
<accession>A0A1H8GXP9</accession>
<dbReference type="InterPro" id="IPR032708">
    <property type="entry name" value="McjB_C"/>
</dbReference>
<gene>
    <name evidence="2" type="ORF">SAMN05444955_112122</name>
</gene>
<protein>
    <submittedName>
        <fullName evidence="2">ATP-binding cassette, subfamily B</fullName>
    </submittedName>
</protein>
<dbReference type="EMBL" id="FOCQ01000012">
    <property type="protein sequence ID" value="SEN48763.1"/>
    <property type="molecule type" value="Genomic_DNA"/>
</dbReference>
<dbReference type="RefSeq" id="WP_089970451.1">
    <property type="nucleotide sequence ID" value="NZ_FOCQ01000012.1"/>
</dbReference>
<reference evidence="2 3" key="1">
    <citation type="submission" date="2016-10" db="EMBL/GenBank/DDBJ databases">
        <authorList>
            <person name="de Groot N.N."/>
        </authorList>
    </citation>
    <scope>NUCLEOTIDE SEQUENCE [LARGE SCALE GENOMIC DNA]</scope>
    <source>
        <strain evidence="2 3">DSM 46701</strain>
    </source>
</reference>
<organism evidence="2 3">
    <name type="scientific">Lihuaxuella thermophila</name>
    <dbReference type="NCBI Taxonomy" id="1173111"/>
    <lineage>
        <taxon>Bacteria</taxon>
        <taxon>Bacillati</taxon>
        <taxon>Bacillota</taxon>
        <taxon>Bacilli</taxon>
        <taxon>Bacillales</taxon>
        <taxon>Thermoactinomycetaceae</taxon>
        <taxon>Lihuaxuella</taxon>
    </lineage>
</organism>
<name>A0A1H8GXP9_9BACL</name>
<evidence type="ECO:0000259" key="1">
    <source>
        <dbReference type="Pfam" id="PF13471"/>
    </source>
</evidence>
<sequence>MIRAWFYLAYANFLIKTHKLEKLKPFLNRRQARCKEAWSFDEAKQACVEIEKAKRFFLSRTACLEQSLALFLIATSRNKLVNWVIGVRLAPFKSHAWVEINGTPVEEAEKIKAYKKIIVV</sequence>
<evidence type="ECO:0000313" key="2">
    <source>
        <dbReference type="EMBL" id="SEN48763.1"/>
    </source>
</evidence>
<keyword evidence="3" id="KW-1185">Reference proteome</keyword>
<dbReference type="Pfam" id="PF13471">
    <property type="entry name" value="Transglut_core3"/>
    <property type="match status" value="1"/>
</dbReference>
<feature type="domain" description="Microcin J25-processing protein McjB C-terminal" evidence="1">
    <location>
        <begin position="36"/>
        <end position="118"/>
    </location>
</feature>
<dbReference type="AlphaFoldDB" id="A0A1H8GXP9"/>
<dbReference type="InterPro" id="IPR053521">
    <property type="entry name" value="McjB-like"/>
</dbReference>
<evidence type="ECO:0000313" key="3">
    <source>
        <dbReference type="Proteomes" id="UP000199695"/>
    </source>
</evidence>
<dbReference type="OrthoDB" id="2990245at2"/>
<dbReference type="GO" id="GO:0005524">
    <property type="term" value="F:ATP binding"/>
    <property type="evidence" value="ECO:0007669"/>
    <property type="project" value="UniProtKB-KW"/>
</dbReference>
<keyword evidence="2" id="KW-0547">Nucleotide-binding</keyword>
<proteinExistence type="predicted"/>